<dbReference type="PANTHER" id="PTHR46663">
    <property type="entry name" value="DIGUANYLATE CYCLASE DGCT-RELATED"/>
    <property type="match status" value="1"/>
</dbReference>
<dbReference type="SMART" id="SM00065">
    <property type="entry name" value="GAF"/>
    <property type="match status" value="1"/>
</dbReference>
<dbReference type="PANTHER" id="PTHR46663:SF2">
    <property type="entry name" value="GGDEF DOMAIN-CONTAINING PROTEIN"/>
    <property type="match status" value="1"/>
</dbReference>
<keyword evidence="3" id="KW-1185">Reference proteome</keyword>
<feature type="domain" description="GGDEF" evidence="1">
    <location>
        <begin position="207"/>
        <end position="338"/>
    </location>
</feature>
<dbReference type="Pfam" id="PF00990">
    <property type="entry name" value="GGDEF"/>
    <property type="match status" value="1"/>
</dbReference>
<dbReference type="Gene3D" id="3.30.70.270">
    <property type="match status" value="1"/>
</dbReference>
<dbReference type="RefSeq" id="WP_163065555.1">
    <property type="nucleotide sequence ID" value="NZ_CP048649.1"/>
</dbReference>
<dbReference type="Pfam" id="PF13185">
    <property type="entry name" value="GAF_2"/>
    <property type="match status" value="1"/>
</dbReference>
<dbReference type="InterPro" id="IPR000160">
    <property type="entry name" value="GGDEF_dom"/>
</dbReference>
<dbReference type="EMBL" id="CP048649">
    <property type="protein sequence ID" value="QIB68692.1"/>
    <property type="molecule type" value="Genomic_DNA"/>
</dbReference>
<protein>
    <submittedName>
        <fullName evidence="2">GGDEF domain-containing protein</fullName>
    </submittedName>
</protein>
<accession>A0A858BTL7</accession>
<dbReference type="InterPro" id="IPR043128">
    <property type="entry name" value="Rev_trsase/Diguanyl_cyclase"/>
</dbReference>
<dbReference type="SUPFAM" id="SSF55781">
    <property type="entry name" value="GAF domain-like"/>
    <property type="match status" value="1"/>
</dbReference>
<dbReference type="Gene3D" id="3.30.450.40">
    <property type="match status" value="1"/>
</dbReference>
<name>A0A858BTL7_9FIRM</name>
<dbReference type="InterPro" id="IPR052163">
    <property type="entry name" value="DGC-Regulatory_Protein"/>
</dbReference>
<dbReference type="CDD" id="cd01949">
    <property type="entry name" value="GGDEF"/>
    <property type="match status" value="1"/>
</dbReference>
<dbReference type="InterPro" id="IPR029787">
    <property type="entry name" value="Nucleotide_cyclase"/>
</dbReference>
<reference evidence="2 3" key="1">
    <citation type="submission" date="2020-02" db="EMBL/GenBank/DDBJ databases">
        <authorList>
            <person name="Kim Y.B."/>
            <person name="Roh S.W."/>
        </authorList>
    </citation>
    <scope>NUCLEOTIDE SEQUENCE [LARGE SCALE GENOMIC DNA]</scope>
    <source>
        <strain evidence="2 3">DSM 103574</strain>
    </source>
</reference>
<evidence type="ECO:0000259" key="1">
    <source>
        <dbReference type="PROSITE" id="PS50887"/>
    </source>
</evidence>
<dbReference type="SUPFAM" id="SSF55073">
    <property type="entry name" value="Nucleotide cyclase"/>
    <property type="match status" value="1"/>
</dbReference>
<dbReference type="AlphaFoldDB" id="A0A858BTL7"/>
<dbReference type="Proteomes" id="UP000466848">
    <property type="component" value="Chromosome"/>
</dbReference>
<dbReference type="NCBIfam" id="TIGR00254">
    <property type="entry name" value="GGDEF"/>
    <property type="match status" value="1"/>
</dbReference>
<evidence type="ECO:0000313" key="2">
    <source>
        <dbReference type="EMBL" id="QIB68692.1"/>
    </source>
</evidence>
<dbReference type="KEGG" id="abut:Ami103574_04875"/>
<dbReference type="PROSITE" id="PS50887">
    <property type="entry name" value="GGDEF"/>
    <property type="match status" value="1"/>
</dbReference>
<dbReference type="SMART" id="SM00267">
    <property type="entry name" value="GGDEF"/>
    <property type="match status" value="1"/>
</dbReference>
<dbReference type="InterPro" id="IPR003018">
    <property type="entry name" value="GAF"/>
</dbReference>
<dbReference type="InterPro" id="IPR029016">
    <property type="entry name" value="GAF-like_dom_sf"/>
</dbReference>
<gene>
    <name evidence="2" type="ORF">Ami103574_04875</name>
</gene>
<organism evidence="2 3">
    <name type="scientific">Aminipila butyrica</name>
    <dbReference type="NCBI Taxonomy" id="433296"/>
    <lineage>
        <taxon>Bacteria</taxon>
        <taxon>Bacillati</taxon>
        <taxon>Bacillota</taxon>
        <taxon>Clostridia</taxon>
        <taxon>Peptostreptococcales</taxon>
        <taxon>Anaerovoracaceae</taxon>
        <taxon>Aminipila</taxon>
    </lineage>
</organism>
<evidence type="ECO:0000313" key="3">
    <source>
        <dbReference type="Proteomes" id="UP000466848"/>
    </source>
</evidence>
<proteinExistence type="predicted"/>
<sequence>MDLNQSNISSDILMEVINIQTAIVQQGMDLSSIMDLVTLRTQHITNAEGACVELIEKSELVYSAASGIAEKYLGLRLNMENSLSGQCIEERVALISNDIEKDDRVNKEACRKIGLNSMIVIPLICGNDVVGVLKVLSAKTCHFNDESIKILGLMSGLIAAAMFNAISTGESELLHKATHDSMTGISNRSLFYDRLRQRLLQASRKGESFGIISLDMDGLKEINDTYGHRAGDAAIKEVALRVGKTLRETDTFSRLGGDEFGIIVAEALDREEIRALIRRIDGEVIKPFEFEESKINLRASIGYALFSEDGIELEVLIEKADKSMYEVKRAHKGQGNVR</sequence>